<evidence type="ECO:0000313" key="5">
    <source>
        <dbReference type="Proteomes" id="UP001152649"/>
    </source>
</evidence>
<dbReference type="PANTHER" id="PTHR37534">
    <property type="entry name" value="TRANSCRIPTIONAL ACTIVATOR PROTEIN UGA3"/>
    <property type="match status" value="1"/>
</dbReference>
<dbReference type="AlphaFoldDB" id="A0A9W4JIY9"/>
<gene>
    <name evidence="4" type="ORF">PSALAMII_LOCUS7902</name>
</gene>
<dbReference type="GO" id="GO:0003700">
    <property type="term" value="F:DNA-binding transcription factor activity"/>
    <property type="evidence" value="ECO:0007669"/>
    <property type="project" value="TreeGrafter"/>
</dbReference>
<comment type="subcellular location">
    <subcellularLocation>
        <location evidence="1">Nucleus</location>
    </subcellularLocation>
</comment>
<dbReference type="InterPro" id="IPR021858">
    <property type="entry name" value="Fun_TF"/>
</dbReference>
<evidence type="ECO:0000313" key="4">
    <source>
        <dbReference type="EMBL" id="CAG8402211.1"/>
    </source>
</evidence>
<keyword evidence="5" id="KW-1185">Reference proteome</keyword>
<comment type="caution">
    <text evidence="4">The sequence shown here is derived from an EMBL/GenBank/DDBJ whole genome shotgun (WGS) entry which is preliminary data.</text>
</comment>
<dbReference type="OrthoDB" id="4137815at2759"/>
<feature type="region of interest" description="Disordered" evidence="3">
    <location>
        <begin position="50"/>
        <end position="97"/>
    </location>
</feature>
<dbReference type="GO" id="GO:0005634">
    <property type="term" value="C:nucleus"/>
    <property type="evidence" value="ECO:0007669"/>
    <property type="project" value="UniProtKB-SubCell"/>
</dbReference>
<evidence type="ECO:0000256" key="1">
    <source>
        <dbReference type="ARBA" id="ARBA00004123"/>
    </source>
</evidence>
<evidence type="ECO:0000256" key="3">
    <source>
        <dbReference type="SAM" id="MobiDB-lite"/>
    </source>
</evidence>
<dbReference type="PANTHER" id="PTHR37534:SF7">
    <property type="entry name" value="TRANSCRIPTIONAL ACTIVATOR PROTEIN UGA3"/>
    <property type="match status" value="1"/>
</dbReference>
<organism evidence="4 5">
    <name type="scientific">Penicillium salamii</name>
    <dbReference type="NCBI Taxonomy" id="1612424"/>
    <lineage>
        <taxon>Eukaryota</taxon>
        <taxon>Fungi</taxon>
        <taxon>Dikarya</taxon>
        <taxon>Ascomycota</taxon>
        <taxon>Pezizomycotina</taxon>
        <taxon>Eurotiomycetes</taxon>
        <taxon>Eurotiomycetidae</taxon>
        <taxon>Eurotiales</taxon>
        <taxon>Aspergillaceae</taxon>
        <taxon>Penicillium</taxon>
    </lineage>
</organism>
<accession>A0A9W4JIY9</accession>
<sequence>MVLKTCNHCSVEQRADSPACTRCSRLKSFCPTARRNKRLKYRSTAQNALGERHDYSIEHEQRRVSDTSDSHASSSSSQSSVSRSSSNASEHNWSPESTELIVPSPERLLAPSASFQTTSDALRTVMDVEQFGMIHEPFAFGTSFIPDSQKIIYTILSLSAANLTEGYLAFLSLMTTYQRSLVVRRKEPDMVKAAKGLQRLRDMTIQSDYDSGCALFLGQTMYVFNLLTTPYSKTAHSIVRSALMSTKKWLPRLIEAPIMDTITMSPIIIDTVECLVHREIPIIRLGPMQRIVVDRYAGLCTTLLPHLYDICECSHALKTTAFEPESDALYAIWERLDDIEESIRRWRAQTPPRLFETYGQNAVLAMITQANVYRLAGLLVIHRLRYPLGVEDEQAQKFANNIFAELAFFAKSADQSASALPVVFPLTVAMFEIEGPGEDLLDRLAAFTVQSVSAFRLRDFIKIVRQSRESGFKGVWFDLVDAHLHVAAPP</sequence>
<name>A0A9W4JIY9_9EURO</name>
<feature type="compositionally biased region" description="Low complexity" evidence="3">
    <location>
        <begin position="70"/>
        <end position="94"/>
    </location>
</feature>
<protein>
    <recommendedName>
        <fullName evidence="6">Zn(2)-C6 fungal-type domain-containing protein</fullName>
    </recommendedName>
</protein>
<proteinExistence type="predicted"/>
<dbReference type="EMBL" id="CAJVPG010000399">
    <property type="protein sequence ID" value="CAG8402211.1"/>
    <property type="molecule type" value="Genomic_DNA"/>
</dbReference>
<reference evidence="4" key="1">
    <citation type="submission" date="2021-07" db="EMBL/GenBank/DDBJ databases">
        <authorList>
            <person name="Branca A.L. A."/>
        </authorList>
    </citation>
    <scope>NUCLEOTIDE SEQUENCE</scope>
</reference>
<dbReference type="GO" id="GO:0045944">
    <property type="term" value="P:positive regulation of transcription by RNA polymerase II"/>
    <property type="evidence" value="ECO:0007669"/>
    <property type="project" value="TreeGrafter"/>
</dbReference>
<evidence type="ECO:0008006" key="6">
    <source>
        <dbReference type="Google" id="ProtNLM"/>
    </source>
</evidence>
<dbReference type="Pfam" id="PF11951">
    <property type="entry name" value="Fungal_trans_2"/>
    <property type="match status" value="1"/>
</dbReference>
<keyword evidence="2" id="KW-0539">Nucleus</keyword>
<dbReference type="Proteomes" id="UP001152649">
    <property type="component" value="Unassembled WGS sequence"/>
</dbReference>
<dbReference type="GO" id="GO:0000976">
    <property type="term" value="F:transcription cis-regulatory region binding"/>
    <property type="evidence" value="ECO:0007669"/>
    <property type="project" value="TreeGrafter"/>
</dbReference>
<evidence type="ECO:0000256" key="2">
    <source>
        <dbReference type="ARBA" id="ARBA00023242"/>
    </source>
</evidence>
<feature type="compositionally biased region" description="Basic and acidic residues" evidence="3">
    <location>
        <begin position="50"/>
        <end position="69"/>
    </location>
</feature>